<dbReference type="Pfam" id="PF02627">
    <property type="entry name" value="CMD"/>
    <property type="match status" value="1"/>
</dbReference>
<evidence type="ECO:0000313" key="2">
    <source>
        <dbReference type="EMBL" id="GAA3899258.1"/>
    </source>
</evidence>
<gene>
    <name evidence="2" type="ORF">GCM10022228_07200</name>
</gene>
<organism evidence="2 3">
    <name type="scientific">Halomonas cibimaris</name>
    <dbReference type="NCBI Taxonomy" id="657012"/>
    <lineage>
        <taxon>Bacteria</taxon>
        <taxon>Pseudomonadati</taxon>
        <taxon>Pseudomonadota</taxon>
        <taxon>Gammaproteobacteria</taxon>
        <taxon>Oceanospirillales</taxon>
        <taxon>Halomonadaceae</taxon>
        <taxon>Halomonas</taxon>
    </lineage>
</organism>
<accession>A0ABP7LGP4</accession>
<dbReference type="SUPFAM" id="SSF69118">
    <property type="entry name" value="AhpD-like"/>
    <property type="match status" value="1"/>
</dbReference>
<dbReference type="RefSeq" id="WP_344702415.1">
    <property type="nucleotide sequence ID" value="NZ_BAAAZT010000028.1"/>
</dbReference>
<dbReference type="InterPro" id="IPR010195">
    <property type="entry name" value="Uncharacterised_peroxidase-rel"/>
</dbReference>
<dbReference type="InterPro" id="IPR029032">
    <property type="entry name" value="AhpD-like"/>
</dbReference>
<keyword evidence="3" id="KW-1185">Reference proteome</keyword>
<protein>
    <submittedName>
        <fullName evidence="2">Carboxymuconolactone decarboxylase family protein</fullName>
    </submittedName>
</protein>
<evidence type="ECO:0000313" key="3">
    <source>
        <dbReference type="Proteomes" id="UP001500133"/>
    </source>
</evidence>
<dbReference type="Gene3D" id="1.20.1290.10">
    <property type="entry name" value="AhpD-like"/>
    <property type="match status" value="1"/>
</dbReference>
<proteinExistence type="predicted"/>
<comment type="caution">
    <text evidence="2">The sequence shown here is derived from an EMBL/GenBank/DDBJ whole genome shotgun (WGS) entry which is preliminary data.</text>
</comment>
<feature type="domain" description="Carboxymuconolactone decarboxylase-like" evidence="1">
    <location>
        <begin position="44"/>
        <end position="124"/>
    </location>
</feature>
<dbReference type="EMBL" id="BAAAZT010000028">
    <property type="protein sequence ID" value="GAA3899258.1"/>
    <property type="molecule type" value="Genomic_DNA"/>
</dbReference>
<dbReference type="NCBIfam" id="TIGR00778">
    <property type="entry name" value="ahpD_dom"/>
    <property type="match status" value="1"/>
</dbReference>
<dbReference type="PANTHER" id="PTHR35446">
    <property type="entry name" value="SI:CH211-175M2.5"/>
    <property type="match status" value="1"/>
</dbReference>
<dbReference type="InterPro" id="IPR003779">
    <property type="entry name" value="CMD-like"/>
</dbReference>
<dbReference type="NCBIfam" id="TIGR01926">
    <property type="entry name" value="peroxid_rel"/>
    <property type="match status" value="1"/>
</dbReference>
<dbReference type="Proteomes" id="UP001500133">
    <property type="component" value="Unassembled WGS sequence"/>
</dbReference>
<sequence length="179" mass="18654">MSRLPLLSREKADDKSAPALASVQQKLGMLPNFFAGMAHHSGTLNAFLAAQQAMTADSRLSAAQREMLALAVANANGCGYCVSGHTVSARAAGVSAEAAMQAQAGKAKTAYDQALLDVALAVLEKRGHLSDEALRAAREAGLDDATLVEIIGLVSVNSLSNWLNNVIRPAIDFPEVALV</sequence>
<reference evidence="3" key="1">
    <citation type="journal article" date="2019" name="Int. J. Syst. Evol. Microbiol.">
        <title>The Global Catalogue of Microorganisms (GCM) 10K type strain sequencing project: providing services to taxonomists for standard genome sequencing and annotation.</title>
        <authorList>
            <consortium name="The Broad Institute Genomics Platform"/>
            <consortium name="The Broad Institute Genome Sequencing Center for Infectious Disease"/>
            <person name="Wu L."/>
            <person name="Ma J."/>
        </authorList>
    </citation>
    <scope>NUCLEOTIDE SEQUENCE [LARGE SCALE GENOMIC DNA]</scope>
    <source>
        <strain evidence="3">JCM 16914</strain>
    </source>
</reference>
<evidence type="ECO:0000259" key="1">
    <source>
        <dbReference type="Pfam" id="PF02627"/>
    </source>
</evidence>
<name>A0ABP7LGP4_9GAMM</name>
<dbReference type="PANTHER" id="PTHR35446:SF3">
    <property type="entry name" value="CMD DOMAIN-CONTAINING PROTEIN"/>
    <property type="match status" value="1"/>
</dbReference>
<dbReference type="InterPro" id="IPR004675">
    <property type="entry name" value="AhpD_core"/>
</dbReference>